<gene>
    <name evidence="2" type="ORF">ACFQ2S_03835</name>
</gene>
<sequence length="221" mass="23523">MKIEQTKETQPDQAAPQITAPYRATRSLSRMLAIPMLGLGAASCVAVEFVKALAPEFAALPLIAGPALALAGLLMLLRSQVCEARAAKARRMSCQRIAPYRPVMADGSNGVSALNAVLSPAGERHSAPPRRANVARARAVARASNAPLETHYGNNVRLFPPAPHRAEAQPQPAATRSRTPSASLACAVHFGNNWAQDVDLSPRAKARLEADPFVKRLARIS</sequence>
<protein>
    <submittedName>
        <fullName evidence="2">Uncharacterized protein</fullName>
    </submittedName>
</protein>
<accession>A0ABW3ILF2</accession>
<feature type="transmembrane region" description="Helical" evidence="1">
    <location>
        <begin position="32"/>
        <end position="51"/>
    </location>
</feature>
<reference evidence="3" key="1">
    <citation type="journal article" date="2019" name="Int. J. Syst. Evol. Microbiol.">
        <title>The Global Catalogue of Microorganisms (GCM) 10K type strain sequencing project: providing services to taxonomists for standard genome sequencing and annotation.</title>
        <authorList>
            <consortium name="The Broad Institute Genomics Platform"/>
            <consortium name="The Broad Institute Genome Sequencing Center for Infectious Disease"/>
            <person name="Wu L."/>
            <person name="Ma J."/>
        </authorList>
    </citation>
    <scope>NUCLEOTIDE SEQUENCE [LARGE SCALE GENOMIC DNA]</scope>
    <source>
        <strain evidence="3">CCUG 60524</strain>
    </source>
</reference>
<evidence type="ECO:0000313" key="2">
    <source>
        <dbReference type="EMBL" id="MFD0978771.1"/>
    </source>
</evidence>
<keyword evidence="1" id="KW-0812">Transmembrane</keyword>
<evidence type="ECO:0000256" key="1">
    <source>
        <dbReference type="SAM" id="Phobius"/>
    </source>
</evidence>
<organism evidence="2 3">
    <name type="scientific">Tropicimonas aquimaris</name>
    <dbReference type="NCBI Taxonomy" id="914152"/>
    <lineage>
        <taxon>Bacteria</taxon>
        <taxon>Pseudomonadati</taxon>
        <taxon>Pseudomonadota</taxon>
        <taxon>Alphaproteobacteria</taxon>
        <taxon>Rhodobacterales</taxon>
        <taxon>Roseobacteraceae</taxon>
        <taxon>Tropicimonas</taxon>
    </lineage>
</organism>
<name>A0ABW3ILF2_9RHOB</name>
<keyword evidence="1" id="KW-1133">Transmembrane helix</keyword>
<comment type="caution">
    <text evidence="2">The sequence shown here is derived from an EMBL/GenBank/DDBJ whole genome shotgun (WGS) entry which is preliminary data.</text>
</comment>
<feature type="transmembrane region" description="Helical" evidence="1">
    <location>
        <begin position="57"/>
        <end position="77"/>
    </location>
</feature>
<proteinExistence type="predicted"/>
<dbReference type="EMBL" id="JBHTJT010000007">
    <property type="protein sequence ID" value="MFD0978771.1"/>
    <property type="molecule type" value="Genomic_DNA"/>
</dbReference>
<dbReference type="RefSeq" id="WP_386072856.1">
    <property type="nucleotide sequence ID" value="NZ_JBHTJT010000007.1"/>
</dbReference>
<keyword evidence="1" id="KW-0472">Membrane</keyword>
<evidence type="ECO:0000313" key="3">
    <source>
        <dbReference type="Proteomes" id="UP001597108"/>
    </source>
</evidence>
<keyword evidence="3" id="KW-1185">Reference proteome</keyword>
<dbReference type="Proteomes" id="UP001597108">
    <property type="component" value="Unassembled WGS sequence"/>
</dbReference>